<feature type="domain" description="Helicase C-terminal" evidence="7">
    <location>
        <begin position="229"/>
        <end position="344"/>
    </location>
</feature>
<dbReference type="HOGENOM" id="CLU_003041_1_3_1"/>
<dbReference type="CDD" id="cd18787">
    <property type="entry name" value="SF2_C_DEAD"/>
    <property type="match status" value="1"/>
</dbReference>
<dbReference type="GO" id="GO:0003724">
    <property type="term" value="F:RNA helicase activity"/>
    <property type="evidence" value="ECO:0007669"/>
    <property type="project" value="TreeGrafter"/>
</dbReference>
<dbReference type="InterPro" id="IPR044742">
    <property type="entry name" value="DEAD/DEAH_RhlB"/>
</dbReference>
<evidence type="ECO:0000256" key="3">
    <source>
        <dbReference type="ARBA" id="ARBA00022806"/>
    </source>
</evidence>
<feature type="domain" description="Helicase ATP-binding" evidence="6">
    <location>
        <begin position="27"/>
        <end position="155"/>
    </location>
</feature>
<feature type="region of interest" description="Disordered" evidence="5">
    <location>
        <begin position="208"/>
        <end position="253"/>
    </location>
</feature>
<keyword evidence="3" id="KW-0347">Helicase</keyword>
<evidence type="ECO:0000256" key="4">
    <source>
        <dbReference type="ARBA" id="ARBA00022840"/>
    </source>
</evidence>
<dbReference type="OMA" id="FSCTEIV"/>
<dbReference type="PaxDb" id="2903-EOD34984"/>
<keyword evidence="4" id="KW-0067">ATP-binding</keyword>
<dbReference type="SMART" id="SM00487">
    <property type="entry name" value="DEXDc"/>
    <property type="match status" value="1"/>
</dbReference>
<dbReference type="InterPro" id="IPR001650">
    <property type="entry name" value="Helicase_C-like"/>
</dbReference>
<dbReference type="STRING" id="2903.R1FNP2"/>
<dbReference type="AlphaFoldDB" id="A0A0D3KGU9"/>
<dbReference type="GO" id="GO:0003676">
    <property type="term" value="F:nucleic acid binding"/>
    <property type="evidence" value="ECO:0007669"/>
    <property type="project" value="InterPro"/>
</dbReference>
<dbReference type="EnsemblProtists" id="EOD34984">
    <property type="protein sequence ID" value="EOD34984"/>
    <property type="gene ID" value="EMIHUDRAFT_53460"/>
</dbReference>
<dbReference type="GO" id="GO:0005829">
    <property type="term" value="C:cytosol"/>
    <property type="evidence" value="ECO:0007669"/>
    <property type="project" value="TreeGrafter"/>
</dbReference>
<dbReference type="Gene3D" id="3.40.50.300">
    <property type="entry name" value="P-loop containing nucleotide triphosphate hydrolases"/>
    <property type="match status" value="2"/>
</dbReference>
<dbReference type="eggNOG" id="KOG0337">
    <property type="taxonomic scope" value="Eukaryota"/>
</dbReference>
<sequence length="344" mass="36349">LGVRSELVDAVAAQGLAAPSPIQQLAIPRLLAGASVAMASSTGSGKTLAYLVPMMQRLKEQEDARPEHKAELRPRALVLAPTRDLVEQIAAQAKALSHVCRVRVRALAAGGRLRDQRKSLRTGADLIVATPGRLLTLHKLGDVSLRSVESVTVDEETRDAACGWAGGTGHGRAGQGERHARHDLSGTRPSRVCCLGCCMWRATRWRRSRGEATRPSSPRGHASSLPSSGARAAREAAGRRHARSHLLPRHPCGASARAVGKSLSDAGLSVAGCHGGMPPDARAEARGAFSDGRQSVLVATDLAARGLHFPRLVINFDFPASSALYLHRAGRTARFGATGEARAF</sequence>
<dbReference type="GO" id="GO:0016787">
    <property type="term" value="F:hydrolase activity"/>
    <property type="evidence" value="ECO:0007669"/>
    <property type="project" value="UniProtKB-KW"/>
</dbReference>
<dbReference type="GO" id="GO:0005524">
    <property type="term" value="F:ATP binding"/>
    <property type="evidence" value="ECO:0007669"/>
    <property type="project" value="UniProtKB-KW"/>
</dbReference>
<protein>
    <recommendedName>
        <fullName evidence="10">RNA helicase</fullName>
    </recommendedName>
</protein>
<dbReference type="InterPro" id="IPR014001">
    <property type="entry name" value="Helicase_ATP-bd"/>
</dbReference>
<accession>A0A0D3KGU9</accession>
<evidence type="ECO:0008006" key="10">
    <source>
        <dbReference type="Google" id="ProtNLM"/>
    </source>
</evidence>
<feature type="compositionally biased region" description="Basic and acidic residues" evidence="5">
    <location>
        <begin position="175"/>
        <end position="185"/>
    </location>
</feature>
<proteinExistence type="predicted"/>
<dbReference type="Proteomes" id="UP000013827">
    <property type="component" value="Unassembled WGS sequence"/>
</dbReference>
<dbReference type="PROSITE" id="PS51194">
    <property type="entry name" value="HELICASE_CTER"/>
    <property type="match status" value="1"/>
</dbReference>
<dbReference type="RefSeq" id="XP_005787413.1">
    <property type="nucleotide sequence ID" value="XM_005787356.1"/>
</dbReference>
<reference evidence="8" key="2">
    <citation type="submission" date="2024-10" db="UniProtKB">
        <authorList>
            <consortium name="EnsemblProtists"/>
        </authorList>
    </citation>
    <scope>IDENTIFICATION</scope>
</reference>
<dbReference type="InterPro" id="IPR011545">
    <property type="entry name" value="DEAD/DEAH_box_helicase_dom"/>
</dbReference>
<dbReference type="GeneID" id="17280254"/>
<name>A0A0D3KGU9_EMIH1</name>
<feature type="region of interest" description="Disordered" evidence="5">
    <location>
        <begin position="164"/>
        <end position="187"/>
    </location>
</feature>
<dbReference type="KEGG" id="ehx:EMIHUDRAFT_53460"/>
<evidence type="ECO:0000256" key="5">
    <source>
        <dbReference type="SAM" id="MobiDB-lite"/>
    </source>
</evidence>
<feature type="compositionally biased region" description="Gly residues" evidence="5">
    <location>
        <begin position="164"/>
        <end position="174"/>
    </location>
</feature>
<evidence type="ECO:0000313" key="8">
    <source>
        <dbReference type="EnsemblProtists" id="EOD34984"/>
    </source>
</evidence>
<keyword evidence="1" id="KW-0547">Nucleotide-binding</keyword>
<dbReference type="CDD" id="cd00268">
    <property type="entry name" value="DEADc"/>
    <property type="match status" value="1"/>
</dbReference>
<dbReference type="PANTHER" id="PTHR47959">
    <property type="entry name" value="ATP-DEPENDENT RNA HELICASE RHLE-RELATED"/>
    <property type="match status" value="1"/>
</dbReference>
<dbReference type="PROSITE" id="PS51192">
    <property type="entry name" value="HELICASE_ATP_BIND_1"/>
    <property type="match status" value="1"/>
</dbReference>
<dbReference type="PANTHER" id="PTHR47959:SF13">
    <property type="entry name" value="ATP-DEPENDENT RNA HELICASE RHLE"/>
    <property type="match status" value="1"/>
</dbReference>
<evidence type="ECO:0000256" key="2">
    <source>
        <dbReference type="ARBA" id="ARBA00022801"/>
    </source>
</evidence>
<dbReference type="InterPro" id="IPR050079">
    <property type="entry name" value="DEAD_box_RNA_helicase"/>
</dbReference>
<reference evidence="9" key="1">
    <citation type="journal article" date="2013" name="Nature">
        <title>Pan genome of the phytoplankton Emiliania underpins its global distribution.</title>
        <authorList>
            <person name="Read B.A."/>
            <person name="Kegel J."/>
            <person name="Klute M.J."/>
            <person name="Kuo A."/>
            <person name="Lefebvre S.C."/>
            <person name="Maumus F."/>
            <person name="Mayer C."/>
            <person name="Miller J."/>
            <person name="Monier A."/>
            <person name="Salamov A."/>
            <person name="Young J."/>
            <person name="Aguilar M."/>
            <person name="Claverie J.M."/>
            <person name="Frickenhaus S."/>
            <person name="Gonzalez K."/>
            <person name="Herman E.K."/>
            <person name="Lin Y.C."/>
            <person name="Napier J."/>
            <person name="Ogata H."/>
            <person name="Sarno A.F."/>
            <person name="Shmutz J."/>
            <person name="Schroeder D."/>
            <person name="de Vargas C."/>
            <person name="Verret F."/>
            <person name="von Dassow P."/>
            <person name="Valentin K."/>
            <person name="Van de Peer Y."/>
            <person name="Wheeler G."/>
            <person name="Dacks J.B."/>
            <person name="Delwiche C.F."/>
            <person name="Dyhrman S.T."/>
            <person name="Glockner G."/>
            <person name="John U."/>
            <person name="Richards T."/>
            <person name="Worden A.Z."/>
            <person name="Zhang X."/>
            <person name="Grigoriev I.V."/>
            <person name="Allen A.E."/>
            <person name="Bidle K."/>
            <person name="Borodovsky M."/>
            <person name="Bowler C."/>
            <person name="Brownlee C."/>
            <person name="Cock J.M."/>
            <person name="Elias M."/>
            <person name="Gladyshev V.N."/>
            <person name="Groth M."/>
            <person name="Guda C."/>
            <person name="Hadaegh A."/>
            <person name="Iglesias-Rodriguez M.D."/>
            <person name="Jenkins J."/>
            <person name="Jones B.M."/>
            <person name="Lawson T."/>
            <person name="Leese F."/>
            <person name="Lindquist E."/>
            <person name="Lobanov A."/>
            <person name="Lomsadze A."/>
            <person name="Malik S.B."/>
            <person name="Marsh M.E."/>
            <person name="Mackinder L."/>
            <person name="Mock T."/>
            <person name="Mueller-Roeber B."/>
            <person name="Pagarete A."/>
            <person name="Parker M."/>
            <person name="Probert I."/>
            <person name="Quesneville H."/>
            <person name="Raines C."/>
            <person name="Rensing S.A."/>
            <person name="Riano-Pachon D.M."/>
            <person name="Richier S."/>
            <person name="Rokitta S."/>
            <person name="Shiraiwa Y."/>
            <person name="Soanes D.M."/>
            <person name="van der Giezen M."/>
            <person name="Wahlund T.M."/>
            <person name="Williams B."/>
            <person name="Wilson W."/>
            <person name="Wolfe G."/>
            <person name="Wurch L.L."/>
        </authorList>
    </citation>
    <scope>NUCLEOTIDE SEQUENCE</scope>
</reference>
<evidence type="ECO:0000256" key="1">
    <source>
        <dbReference type="ARBA" id="ARBA00022741"/>
    </source>
</evidence>
<dbReference type="Pfam" id="PF00271">
    <property type="entry name" value="Helicase_C"/>
    <property type="match status" value="1"/>
</dbReference>
<evidence type="ECO:0000313" key="9">
    <source>
        <dbReference type="Proteomes" id="UP000013827"/>
    </source>
</evidence>
<feature type="compositionally biased region" description="Basic residues" evidence="5">
    <location>
        <begin position="239"/>
        <end position="248"/>
    </location>
</feature>
<dbReference type="SMART" id="SM00490">
    <property type="entry name" value="HELICc"/>
    <property type="match status" value="1"/>
</dbReference>
<evidence type="ECO:0000259" key="6">
    <source>
        <dbReference type="PROSITE" id="PS51192"/>
    </source>
</evidence>
<evidence type="ECO:0000259" key="7">
    <source>
        <dbReference type="PROSITE" id="PS51194"/>
    </source>
</evidence>
<keyword evidence="9" id="KW-1185">Reference proteome</keyword>
<organism evidence="8 9">
    <name type="scientific">Emiliania huxleyi (strain CCMP1516)</name>
    <dbReference type="NCBI Taxonomy" id="280463"/>
    <lineage>
        <taxon>Eukaryota</taxon>
        <taxon>Haptista</taxon>
        <taxon>Haptophyta</taxon>
        <taxon>Prymnesiophyceae</taxon>
        <taxon>Isochrysidales</taxon>
        <taxon>Noelaerhabdaceae</taxon>
        <taxon>Emiliania</taxon>
    </lineage>
</organism>
<keyword evidence="2" id="KW-0378">Hydrolase</keyword>
<dbReference type="Pfam" id="PF00270">
    <property type="entry name" value="DEAD"/>
    <property type="match status" value="1"/>
</dbReference>
<dbReference type="InterPro" id="IPR027417">
    <property type="entry name" value="P-loop_NTPase"/>
</dbReference>
<dbReference type="SUPFAM" id="SSF52540">
    <property type="entry name" value="P-loop containing nucleoside triphosphate hydrolases"/>
    <property type="match status" value="2"/>
</dbReference>